<dbReference type="Pfam" id="PF11583">
    <property type="entry name" value="AurF"/>
    <property type="match status" value="1"/>
</dbReference>
<dbReference type="AlphaFoldDB" id="A0A917Q388"/>
<evidence type="ECO:0008006" key="3">
    <source>
        <dbReference type="Google" id="ProtNLM"/>
    </source>
</evidence>
<sequence>MQIDPQRIQRLVSLSKSKAYDPYERFDWPDSLALDRLWCDEDLLTTHGTAVHDRLSFEQKAALSKWEAVNFFSLNVHGIKGVMEFVSRCIYEERYDDISEYLHIFIAEENAHMWFFAAFCRRYARTIYPTPAFSTGDVQDRLEADLYMFASTLVFEEFVDFYNHKVGTNPDVADIVREINHQHHLDESRHVSFGREVVKDLYGEILSRDGSNETRERIARTIEGIIRYFISLMYNPQAYIDAGVVEASGFKTASALRNALRTDPARREHHGVWFRRTADFFRRSGLIEDVSFVTQ</sequence>
<dbReference type="GO" id="GO:0016491">
    <property type="term" value="F:oxidoreductase activity"/>
    <property type="evidence" value="ECO:0007669"/>
    <property type="project" value="InterPro"/>
</dbReference>
<proteinExistence type="predicted"/>
<dbReference type="EMBL" id="BMMF01000001">
    <property type="protein sequence ID" value="GGK17550.1"/>
    <property type="molecule type" value="Genomic_DNA"/>
</dbReference>
<protein>
    <recommendedName>
        <fullName evidence="3">p-aminobenzoate N-oxygenase AurF</fullName>
    </recommendedName>
</protein>
<dbReference type="CDD" id="cd00657">
    <property type="entry name" value="Ferritin_like"/>
    <property type="match status" value="1"/>
</dbReference>
<keyword evidence="2" id="KW-1185">Reference proteome</keyword>
<dbReference type="SUPFAM" id="SSF47240">
    <property type="entry name" value="Ferritin-like"/>
    <property type="match status" value="1"/>
</dbReference>
<dbReference type="Proteomes" id="UP000600449">
    <property type="component" value="Unassembled WGS sequence"/>
</dbReference>
<reference evidence="1 2" key="1">
    <citation type="journal article" date="2014" name="Int. J. Syst. Evol. Microbiol.">
        <title>Complete genome sequence of Corynebacterium casei LMG S-19264T (=DSM 44701T), isolated from a smear-ripened cheese.</title>
        <authorList>
            <consortium name="US DOE Joint Genome Institute (JGI-PGF)"/>
            <person name="Walter F."/>
            <person name="Albersmeier A."/>
            <person name="Kalinowski J."/>
            <person name="Ruckert C."/>
        </authorList>
    </citation>
    <scope>NUCLEOTIDE SEQUENCE [LARGE SCALE GENOMIC DNA]</scope>
    <source>
        <strain evidence="1 2">CGMCC 1.9161</strain>
    </source>
</reference>
<name>A0A917Q388_9HYPH</name>
<accession>A0A917Q388</accession>
<dbReference type="InterPro" id="IPR025859">
    <property type="entry name" value="AurF/CmlI"/>
</dbReference>
<evidence type="ECO:0000313" key="2">
    <source>
        <dbReference type="Proteomes" id="UP000600449"/>
    </source>
</evidence>
<dbReference type="InterPro" id="IPR009078">
    <property type="entry name" value="Ferritin-like_SF"/>
</dbReference>
<dbReference type="RefSeq" id="WP_188908211.1">
    <property type="nucleotide sequence ID" value="NZ_BMMF01000001.1"/>
</dbReference>
<dbReference type="InterPro" id="IPR012348">
    <property type="entry name" value="RNR-like"/>
</dbReference>
<organism evidence="1 2">
    <name type="scientific">Salinarimonas ramus</name>
    <dbReference type="NCBI Taxonomy" id="690164"/>
    <lineage>
        <taxon>Bacteria</taxon>
        <taxon>Pseudomonadati</taxon>
        <taxon>Pseudomonadota</taxon>
        <taxon>Alphaproteobacteria</taxon>
        <taxon>Hyphomicrobiales</taxon>
        <taxon>Salinarimonadaceae</taxon>
        <taxon>Salinarimonas</taxon>
    </lineage>
</organism>
<gene>
    <name evidence="1" type="ORF">GCM10011322_00290</name>
</gene>
<evidence type="ECO:0000313" key="1">
    <source>
        <dbReference type="EMBL" id="GGK17550.1"/>
    </source>
</evidence>
<comment type="caution">
    <text evidence="1">The sequence shown here is derived from an EMBL/GenBank/DDBJ whole genome shotgun (WGS) entry which is preliminary data.</text>
</comment>
<dbReference type="Gene3D" id="1.10.620.20">
    <property type="entry name" value="Ribonucleotide Reductase, subunit A"/>
    <property type="match status" value="1"/>
</dbReference>